<dbReference type="GO" id="GO:0032259">
    <property type="term" value="P:methylation"/>
    <property type="evidence" value="ECO:0007669"/>
    <property type="project" value="UniProtKB-KW"/>
</dbReference>
<dbReference type="Pfam" id="PF13489">
    <property type="entry name" value="Methyltransf_23"/>
    <property type="match status" value="1"/>
</dbReference>
<comment type="pathway">
    <text evidence="5">Cofactor biosynthesis; biotin biosynthesis.</text>
</comment>
<dbReference type="AlphaFoldDB" id="A0AAW5CCW0"/>
<comment type="caution">
    <text evidence="6">The sequence shown here is derived from an EMBL/GenBank/DDBJ whole genome shotgun (WGS) entry which is preliminary data.</text>
</comment>
<dbReference type="RefSeq" id="WP_013611058.1">
    <property type="nucleotide sequence ID" value="NZ_BAABYK010000001.1"/>
</dbReference>
<organism evidence="6 8">
    <name type="scientific">Odoribacter splanchnicus</name>
    <dbReference type="NCBI Taxonomy" id="28118"/>
    <lineage>
        <taxon>Bacteria</taxon>
        <taxon>Pseudomonadati</taxon>
        <taxon>Bacteroidota</taxon>
        <taxon>Bacteroidia</taxon>
        <taxon>Bacteroidales</taxon>
        <taxon>Odoribacteraceae</taxon>
        <taxon>Odoribacter</taxon>
    </lineage>
</organism>
<dbReference type="GO" id="GO:0102130">
    <property type="term" value="F:malonyl-CoA methyltransferase activity"/>
    <property type="evidence" value="ECO:0007669"/>
    <property type="project" value="UniProtKB-EC"/>
</dbReference>
<comment type="similarity">
    <text evidence="5">Belongs to the methyltransferase superfamily.</text>
</comment>
<proteinExistence type="inferred from homology"/>
<evidence type="ECO:0000256" key="1">
    <source>
        <dbReference type="ARBA" id="ARBA00022603"/>
    </source>
</evidence>
<dbReference type="InterPro" id="IPR029063">
    <property type="entry name" value="SAM-dependent_MTases_sf"/>
</dbReference>
<comment type="function">
    <text evidence="5">Converts the free carboxyl group of a malonyl-thioester to its methyl ester by transfer of a methyl group from S-adenosyl-L-methionine (SAM). It allows to synthesize pimeloyl-ACP via the fatty acid synthetic pathway.</text>
</comment>
<comment type="catalytic activity">
    <reaction evidence="5">
        <text>malonyl-[ACP] + S-adenosyl-L-methionine = malonyl-[ACP] methyl ester + S-adenosyl-L-homocysteine</text>
        <dbReference type="Rhea" id="RHEA:17105"/>
        <dbReference type="Rhea" id="RHEA-COMP:9623"/>
        <dbReference type="Rhea" id="RHEA-COMP:9954"/>
        <dbReference type="ChEBI" id="CHEBI:57856"/>
        <dbReference type="ChEBI" id="CHEBI:59789"/>
        <dbReference type="ChEBI" id="CHEBI:78449"/>
        <dbReference type="ChEBI" id="CHEBI:78845"/>
        <dbReference type="EC" id="2.1.1.197"/>
    </reaction>
</comment>
<gene>
    <name evidence="5 6" type="primary">bioC</name>
    <name evidence="6" type="ORF">L0P03_04030</name>
    <name evidence="7" type="ORF">PN645_01670</name>
</gene>
<dbReference type="EMBL" id="JAQMRD010000001">
    <property type="protein sequence ID" value="MDB9221711.1"/>
    <property type="molecule type" value="Genomic_DNA"/>
</dbReference>
<dbReference type="Gene3D" id="3.40.50.150">
    <property type="entry name" value="Vaccinia Virus protein VP39"/>
    <property type="match status" value="1"/>
</dbReference>
<keyword evidence="1 5" id="KW-0489">Methyltransferase</keyword>
<keyword evidence="4 5" id="KW-0093">Biotin biosynthesis</keyword>
<dbReference type="Proteomes" id="UP001199750">
    <property type="component" value="Unassembled WGS sequence"/>
</dbReference>
<sequence length="250" mass="28962">MIDKTEIECRFRRSVDSYEDNATVQKWIVQRLVELLQEYVPYSSRTLEIGCGTGLLSEKINRLWEDQQFWVNDLVEQMCRKTIDRCQLPVSHGLNGDIEQIPLTGKFDLIVSASTFQWLAHPRATFAKLAAHLNTNGWLIFSTFGKNNFKELKAVTGQGLEYRSIGELSAWLSSEYDILYTEEQIHTLKFSDPLDILRHVKKTGVNATSLPTAWTKGRLHEFCEDYKIRFLTDGYCPLSYHPLYLVCRKK</sequence>
<dbReference type="GeneID" id="61273977"/>
<keyword evidence="2 5" id="KW-0808">Transferase</keyword>
<evidence type="ECO:0000256" key="5">
    <source>
        <dbReference type="HAMAP-Rule" id="MF_00835"/>
    </source>
</evidence>
<accession>A0AAW5CCW0</accession>
<evidence type="ECO:0000313" key="6">
    <source>
        <dbReference type="EMBL" id="MCG4959027.1"/>
    </source>
</evidence>
<dbReference type="PANTHER" id="PTHR43861:SF1">
    <property type="entry name" value="TRANS-ACONITATE 2-METHYLTRANSFERASE"/>
    <property type="match status" value="1"/>
</dbReference>
<evidence type="ECO:0000313" key="8">
    <source>
        <dbReference type="Proteomes" id="UP001199750"/>
    </source>
</evidence>
<evidence type="ECO:0000256" key="4">
    <source>
        <dbReference type="ARBA" id="ARBA00022756"/>
    </source>
</evidence>
<evidence type="ECO:0000313" key="7">
    <source>
        <dbReference type="EMBL" id="MDB9221711.1"/>
    </source>
</evidence>
<dbReference type="GO" id="GO:0010340">
    <property type="term" value="F:carboxyl-O-methyltransferase activity"/>
    <property type="evidence" value="ECO:0007669"/>
    <property type="project" value="UniProtKB-UniRule"/>
</dbReference>
<dbReference type="NCBIfam" id="TIGR02072">
    <property type="entry name" value="BioC"/>
    <property type="match status" value="1"/>
</dbReference>
<dbReference type="SUPFAM" id="SSF53335">
    <property type="entry name" value="S-adenosyl-L-methionine-dependent methyltransferases"/>
    <property type="match status" value="1"/>
</dbReference>
<name>A0AAW5CCW0_9BACT</name>
<dbReference type="Proteomes" id="UP001212263">
    <property type="component" value="Unassembled WGS sequence"/>
</dbReference>
<dbReference type="HAMAP" id="MF_00835">
    <property type="entry name" value="BioC"/>
    <property type="match status" value="1"/>
</dbReference>
<dbReference type="InterPro" id="IPR011814">
    <property type="entry name" value="BioC"/>
</dbReference>
<evidence type="ECO:0000256" key="2">
    <source>
        <dbReference type="ARBA" id="ARBA00022679"/>
    </source>
</evidence>
<dbReference type="EC" id="2.1.1.197" evidence="5"/>
<dbReference type="GO" id="GO:0009102">
    <property type="term" value="P:biotin biosynthetic process"/>
    <property type="evidence" value="ECO:0007669"/>
    <property type="project" value="UniProtKB-UniRule"/>
</dbReference>
<dbReference type="CDD" id="cd02440">
    <property type="entry name" value="AdoMet_MTases"/>
    <property type="match status" value="1"/>
</dbReference>
<keyword evidence="3 5" id="KW-0949">S-adenosyl-L-methionine</keyword>
<dbReference type="PANTHER" id="PTHR43861">
    <property type="entry name" value="TRANS-ACONITATE 2-METHYLTRANSFERASE-RELATED"/>
    <property type="match status" value="1"/>
</dbReference>
<evidence type="ECO:0000256" key="3">
    <source>
        <dbReference type="ARBA" id="ARBA00022691"/>
    </source>
</evidence>
<reference evidence="6" key="1">
    <citation type="submission" date="2022-01" db="EMBL/GenBank/DDBJ databases">
        <title>Collection of gut derived symbiotic bacterial strains cultured from healthy donors.</title>
        <authorList>
            <person name="Lin H."/>
            <person name="Kohout C."/>
            <person name="Waligurski E."/>
            <person name="Pamer E.G."/>
        </authorList>
    </citation>
    <scope>NUCLEOTIDE SEQUENCE</scope>
    <source>
        <strain evidence="6">DFI.1.149</strain>
    </source>
</reference>
<reference evidence="7" key="2">
    <citation type="submission" date="2023-01" db="EMBL/GenBank/DDBJ databases">
        <title>Human gut microbiome strain richness.</title>
        <authorList>
            <person name="Chen-Liaw A."/>
        </authorList>
    </citation>
    <scope>NUCLEOTIDE SEQUENCE</scope>
    <source>
        <strain evidence="7">RTP21484st1_B7_RTP21484_190118</strain>
    </source>
</reference>
<protein>
    <recommendedName>
        <fullName evidence="5">Malonyl-[acyl-carrier protein] O-methyltransferase</fullName>
        <shortName evidence="5">Malonyl-ACP O-methyltransferase</shortName>
        <ecNumber evidence="5">2.1.1.197</ecNumber>
    </recommendedName>
    <alternativeName>
        <fullName evidence="5">Biotin synthesis protein BioC</fullName>
    </alternativeName>
</protein>
<dbReference type="EMBL" id="JAKNDN010000006">
    <property type="protein sequence ID" value="MCG4959027.1"/>
    <property type="molecule type" value="Genomic_DNA"/>
</dbReference>